<dbReference type="KEGG" id="amaq:GO499_16490"/>
<protein>
    <submittedName>
        <fullName evidence="1">Uncharacterized protein</fullName>
    </submittedName>
</protein>
<dbReference type="RefSeq" id="WP_161863205.1">
    <property type="nucleotide sequence ID" value="NZ_CP046620.1"/>
</dbReference>
<accession>A0A6P1T1P6</accession>
<sequence>MVKDMRLDRLIEARLKDDEIAVLVNKDIAVGLKVTGDHSFRAAGNAAAGIGGREDVSAAGKSAPTGFGRFPISGNVRPAEGYKGLPGIFVEGILRGGGDDPVFEEGAEVALILRKVRTEGVVRRFEAETARLCSGRSACGEQEDQSEQESECKIWIHKFNSGYNFVLLSTM</sequence>
<proteinExistence type="predicted"/>
<name>A0A6P1T1P6_9RHOB</name>
<keyword evidence="2" id="KW-1185">Reference proteome</keyword>
<organism evidence="1 2">
    <name type="scientific">Algicella marina</name>
    <dbReference type="NCBI Taxonomy" id="2683284"/>
    <lineage>
        <taxon>Bacteria</taxon>
        <taxon>Pseudomonadati</taxon>
        <taxon>Pseudomonadota</taxon>
        <taxon>Alphaproteobacteria</taxon>
        <taxon>Rhodobacterales</taxon>
        <taxon>Paracoccaceae</taxon>
        <taxon>Algicella</taxon>
    </lineage>
</organism>
<evidence type="ECO:0000313" key="1">
    <source>
        <dbReference type="EMBL" id="QHQ36658.1"/>
    </source>
</evidence>
<gene>
    <name evidence="1" type="ORF">GO499_16490</name>
</gene>
<dbReference type="AlphaFoldDB" id="A0A6P1T1P6"/>
<dbReference type="Proteomes" id="UP000464495">
    <property type="component" value="Chromosome"/>
</dbReference>
<dbReference type="EMBL" id="CP046620">
    <property type="protein sequence ID" value="QHQ36658.1"/>
    <property type="molecule type" value="Genomic_DNA"/>
</dbReference>
<reference evidence="1 2" key="1">
    <citation type="submission" date="2019-12" db="EMBL/GenBank/DDBJ databases">
        <title>Complete genome sequence of Algicella marina strain 9Alg 56(T) isolated from the red alga Tichocarpus crinitus.</title>
        <authorList>
            <person name="Kim S.-G."/>
            <person name="Nedashkovskaya O.I."/>
        </authorList>
    </citation>
    <scope>NUCLEOTIDE SEQUENCE [LARGE SCALE GENOMIC DNA]</scope>
    <source>
        <strain evidence="1 2">9Alg 56</strain>
    </source>
</reference>
<evidence type="ECO:0000313" key="2">
    <source>
        <dbReference type="Proteomes" id="UP000464495"/>
    </source>
</evidence>